<dbReference type="PROSITE" id="PS51194">
    <property type="entry name" value="HELICASE_CTER"/>
    <property type="match status" value="1"/>
</dbReference>
<feature type="domain" description="Helicase C-terminal" evidence="7">
    <location>
        <begin position="533"/>
        <end position="694"/>
    </location>
</feature>
<keyword evidence="3" id="KW-0378">Hydrolase</keyword>
<dbReference type="PROSITE" id="PS51192">
    <property type="entry name" value="HELICASE_ATP_BIND_1"/>
    <property type="match status" value="1"/>
</dbReference>
<dbReference type="SMART" id="SM00490">
    <property type="entry name" value="HELICc"/>
    <property type="match status" value="1"/>
</dbReference>
<keyword evidence="9" id="KW-1185">Reference proteome</keyword>
<dbReference type="InterPro" id="IPR013083">
    <property type="entry name" value="Znf_RING/FYVE/PHD"/>
</dbReference>
<protein>
    <submittedName>
        <fullName evidence="8">Uncharacterized protein</fullName>
    </submittedName>
</protein>
<dbReference type="InterPro" id="IPR038718">
    <property type="entry name" value="SNF2-like_sf"/>
</dbReference>
<evidence type="ECO:0000313" key="8">
    <source>
        <dbReference type="EMBL" id="KAK9837753.1"/>
    </source>
</evidence>
<sequence length="1135" mass="125980">MGQDLNFDFHPGNFGAVVKAGLGRRDEGGSLLQSCRVQRTMDQDALTVRRSSRAVKQRYLVIDGHHVLKANNYDMETGEPSVFHSESSRVAAENAFSRRGGRQLGSVMAQFIPREAPKSAPAAGHTRAINPEEKRRQAHNQSIREAAALSTIARSQFLLKHAKVLAPFISNKVILSIRAEAAKHASQAAAARPPTQVSMQPASILGDMRDYQLDGLRFMTSMFDNGMNAILADEMGLGKTLQTISFLAHLHLDRGLAGPSLVVCPLSVISSWMAEFQRWCPSLRVVRIHSSDANERARIRHEVLCQPHTFDVAVTTYDLITSQEIGKALSRNITWRYLVLDEGHKIKNEMTNIAAAMRHIGHQHILLLTGTPMQNNLHELYALLNFMYPDVFTTSEPFDEAFDLTNHKVDRERLEQARKLLQVISIRRLKEDVEKGLPPRVETRVYCPLSQMQTFWYRRLLLKDSSLLKKIEADFQAEGGKVAHDGDWRRLRALWMQLRKCCNHPYLFKDAEPDFDGETTGEDVVEASGKMAVLDRLLLKLKSRGHRVTLFSQFKMQLDLLEDYCILRGFRYLRLDGSTNRVMRMIDMHLFNQTDSPFFVYLLCTRAGGLGINLQSADTCVLYDSDWNPQWDLQAQARVHRLGQKKPVHVYRLCTGGTIEERIQQRAEKKLYLDQMVNRGVLSQEGSDDLEGLGSGEMLSMIKFGADRIFKAAEGAAPSDADLEAILDRSTAIGKSAIKTEATPTKLAGGVMVTRDAPNAVGLGCLAAEQDPTGASMPHVKAEAADGQMSAPAHVNCSLKEEQEAALEEGLAEALLQGSSRHNAKASGQKGLQSAASPARHTRNVTSAQKQPRASPRPSGNLLEGKLNASTFDAQNIPTSCLVLNGIDYTEARCLKDISQDFWGTKDAKRLRKQRLMQIDGHAILRQNAYDLNEGEQSVFGRELNMSRELAQVKKRKLQKPGRDYTWSSNCQACGQGGELALCDQCPCALHPECLGMTLKEVESAKQLKCPHHACIECSRNSSAAGGVLFRCEACTVAYCEDHLPIMSVKIIKESMRFQALGQLHPSAACFIRCSPECEAFCLENPDIFPRRSEDTSIPCASPAACGHRKSPHRACKKVKADVQTSSAEKENAGL</sequence>
<evidence type="ECO:0000256" key="4">
    <source>
        <dbReference type="ARBA" id="ARBA00022833"/>
    </source>
</evidence>
<name>A0AAW1RWI9_9CHLO</name>
<gene>
    <name evidence="8" type="ORF">WJX74_004265</name>
</gene>
<dbReference type="InterPro" id="IPR011011">
    <property type="entry name" value="Znf_FYVE_PHD"/>
</dbReference>
<dbReference type="InterPro" id="IPR049730">
    <property type="entry name" value="SNF2/RAD54-like_C"/>
</dbReference>
<dbReference type="InterPro" id="IPR000330">
    <property type="entry name" value="SNF2_N"/>
</dbReference>
<dbReference type="InterPro" id="IPR027417">
    <property type="entry name" value="P-loop_NTPase"/>
</dbReference>
<dbReference type="GO" id="GO:0016787">
    <property type="term" value="F:hydrolase activity"/>
    <property type="evidence" value="ECO:0007669"/>
    <property type="project" value="UniProtKB-KW"/>
</dbReference>
<dbReference type="SUPFAM" id="SSF52540">
    <property type="entry name" value="P-loop containing nucleoside triphosphate hydrolases"/>
    <property type="match status" value="2"/>
</dbReference>
<dbReference type="SUPFAM" id="SSF57903">
    <property type="entry name" value="FYVE/PHD zinc finger"/>
    <property type="match status" value="1"/>
</dbReference>
<dbReference type="Gene3D" id="3.30.40.10">
    <property type="entry name" value="Zinc/RING finger domain, C3HC4 (zinc finger)"/>
    <property type="match status" value="1"/>
</dbReference>
<dbReference type="AlphaFoldDB" id="A0AAW1RWI9"/>
<proteinExistence type="predicted"/>
<feature type="region of interest" description="Disordered" evidence="5">
    <location>
        <begin position="819"/>
        <end position="865"/>
    </location>
</feature>
<keyword evidence="1" id="KW-0479">Metal-binding</keyword>
<dbReference type="EMBL" id="JALJOS010000006">
    <property type="protein sequence ID" value="KAK9837753.1"/>
    <property type="molecule type" value="Genomic_DNA"/>
</dbReference>
<evidence type="ECO:0000256" key="5">
    <source>
        <dbReference type="SAM" id="MobiDB-lite"/>
    </source>
</evidence>
<dbReference type="Gene3D" id="3.40.50.300">
    <property type="entry name" value="P-loop containing nucleotide triphosphate hydrolases"/>
    <property type="match status" value="1"/>
</dbReference>
<organism evidence="8 9">
    <name type="scientific">Apatococcus lobatus</name>
    <dbReference type="NCBI Taxonomy" id="904363"/>
    <lineage>
        <taxon>Eukaryota</taxon>
        <taxon>Viridiplantae</taxon>
        <taxon>Chlorophyta</taxon>
        <taxon>core chlorophytes</taxon>
        <taxon>Trebouxiophyceae</taxon>
        <taxon>Chlorellales</taxon>
        <taxon>Chlorellaceae</taxon>
        <taxon>Apatococcus</taxon>
    </lineage>
</organism>
<reference evidence="8 9" key="1">
    <citation type="journal article" date="2024" name="Nat. Commun.">
        <title>Phylogenomics reveals the evolutionary origins of lichenization in chlorophyte algae.</title>
        <authorList>
            <person name="Puginier C."/>
            <person name="Libourel C."/>
            <person name="Otte J."/>
            <person name="Skaloud P."/>
            <person name="Haon M."/>
            <person name="Grisel S."/>
            <person name="Petersen M."/>
            <person name="Berrin J.G."/>
            <person name="Delaux P.M."/>
            <person name="Dal Grande F."/>
            <person name="Keller J."/>
        </authorList>
    </citation>
    <scope>NUCLEOTIDE SEQUENCE [LARGE SCALE GENOMIC DNA]</scope>
    <source>
        <strain evidence="8 9">SAG 2145</strain>
    </source>
</reference>
<dbReference type="GO" id="GO:0005524">
    <property type="term" value="F:ATP binding"/>
    <property type="evidence" value="ECO:0007669"/>
    <property type="project" value="InterPro"/>
</dbReference>
<feature type="domain" description="Helicase ATP-binding" evidence="6">
    <location>
        <begin position="220"/>
        <end position="390"/>
    </location>
</feature>
<dbReference type="SMART" id="SM00249">
    <property type="entry name" value="PHD"/>
    <property type="match status" value="1"/>
</dbReference>
<dbReference type="InterPro" id="IPR014001">
    <property type="entry name" value="Helicase_ATP-bd"/>
</dbReference>
<dbReference type="Pfam" id="PF00176">
    <property type="entry name" value="SNF2-rel_dom"/>
    <property type="match status" value="1"/>
</dbReference>
<dbReference type="PANTHER" id="PTHR10799">
    <property type="entry name" value="SNF2/RAD54 HELICASE FAMILY"/>
    <property type="match status" value="1"/>
</dbReference>
<keyword evidence="2" id="KW-0863">Zinc-finger</keyword>
<evidence type="ECO:0000256" key="3">
    <source>
        <dbReference type="ARBA" id="ARBA00022801"/>
    </source>
</evidence>
<evidence type="ECO:0000259" key="7">
    <source>
        <dbReference type="PROSITE" id="PS51194"/>
    </source>
</evidence>
<dbReference type="SMART" id="SM00487">
    <property type="entry name" value="DEXDc"/>
    <property type="match status" value="1"/>
</dbReference>
<dbReference type="CDD" id="cd18793">
    <property type="entry name" value="SF2_C_SNF"/>
    <property type="match status" value="1"/>
</dbReference>
<dbReference type="InterPro" id="IPR001965">
    <property type="entry name" value="Znf_PHD"/>
</dbReference>
<evidence type="ECO:0000256" key="2">
    <source>
        <dbReference type="ARBA" id="ARBA00022771"/>
    </source>
</evidence>
<dbReference type="InterPro" id="IPR001650">
    <property type="entry name" value="Helicase_C-like"/>
</dbReference>
<comment type="caution">
    <text evidence="8">The sequence shown here is derived from an EMBL/GenBank/DDBJ whole genome shotgun (WGS) entry which is preliminary data.</text>
</comment>
<dbReference type="GO" id="GO:0008270">
    <property type="term" value="F:zinc ion binding"/>
    <property type="evidence" value="ECO:0007669"/>
    <property type="project" value="UniProtKB-KW"/>
</dbReference>
<keyword evidence="4" id="KW-0862">Zinc</keyword>
<evidence type="ECO:0000313" key="9">
    <source>
        <dbReference type="Proteomes" id="UP001438707"/>
    </source>
</evidence>
<dbReference type="Pfam" id="PF00271">
    <property type="entry name" value="Helicase_C"/>
    <property type="match status" value="1"/>
</dbReference>
<evidence type="ECO:0000256" key="1">
    <source>
        <dbReference type="ARBA" id="ARBA00022723"/>
    </source>
</evidence>
<dbReference type="Gene3D" id="3.40.50.10810">
    <property type="entry name" value="Tandem AAA-ATPase domain"/>
    <property type="match status" value="1"/>
</dbReference>
<feature type="region of interest" description="Disordered" evidence="5">
    <location>
        <begin position="116"/>
        <end position="136"/>
    </location>
</feature>
<accession>A0AAW1RWI9</accession>
<evidence type="ECO:0000259" key="6">
    <source>
        <dbReference type="PROSITE" id="PS51192"/>
    </source>
</evidence>
<dbReference type="Proteomes" id="UP001438707">
    <property type="component" value="Unassembled WGS sequence"/>
</dbReference>